<dbReference type="EMBL" id="MCBT01000025">
    <property type="protein sequence ID" value="OEG74100.1"/>
    <property type="molecule type" value="Genomic_DNA"/>
</dbReference>
<dbReference type="AlphaFoldDB" id="A0A1E5IUB2"/>
<feature type="signal peptide" evidence="1">
    <location>
        <begin position="1"/>
        <end position="21"/>
    </location>
</feature>
<accession>A0A1E5IUB2</accession>
<protein>
    <recommendedName>
        <fullName evidence="4">Conjugal transfer protein TraF</fullName>
    </recommendedName>
</protein>
<dbReference type="Gene3D" id="2.40.160.60">
    <property type="entry name" value="Outer membrane protein transport protein (OMPP1/FadL/TodX)"/>
    <property type="match status" value="1"/>
</dbReference>
<dbReference type="STRING" id="23.BEL05_20345"/>
<evidence type="ECO:0000256" key="1">
    <source>
        <dbReference type="SAM" id="SignalP"/>
    </source>
</evidence>
<reference evidence="2 3" key="1">
    <citation type="submission" date="2016-07" db="EMBL/GenBank/DDBJ databases">
        <title>Whole-genome of two Shewanella species isolated from a digestive organ of sea cucumber Apostichopus japonicus Selenka 1867.</title>
        <authorList>
            <person name="Hong H.-H."/>
            <person name="Choi H."/>
            <person name="Cheon S."/>
            <person name="Oh J.-S."/>
            <person name="Lee H.-G."/>
            <person name="Park C."/>
        </authorList>
    </citation>
    <scope>NUCLEOTIDE SEQUENCE [LARGE SCALE GENOMIC DNA]</scope>
    <source>
        <strain evidence="2 3">CSB03KR</strain>
    </source>
</reference>
<keyword evidence="1" id="KW-0732">Signal</keyword>
<dbReference type="Pfam" id="PF13729">
    <property type="entry name" value="TraF_2"/>
    <property type="match status" value="1"/>
</dbReference>
<dbReference type="RefSeq" id="WP_069671049.1">
    <property type="nucleotide sequence ID" value="NZ_BPEU01000002.1"/>
</dbReference>
<feature type="chain" id="PRO_5009179186" description="Conjugal transfer protein TraF" evidence="1">
    <location>
        <begin position="22"/>
        <end position="398"/>
    </location>
</feature>
<evidence type="ECO:0000313" key="2">
    <source>
        <dbReference type="EMBL" id="OEG74100.1"/>
    </source>
</evidence>
<dbReference type="SUPFAM" id="SSF56935">
    <property type="entry name" value="Porins"/>
    <property type="match status" value="1"/>
</dbReference>
<dbReference type="InterPro" id="IPR032811">
    <property type="entry name" value="Put_conjugal_transfer"/>
</dbReference>
<organism evidence="2 3">
    <name type="scientific">Shewanella colwelliana</name>
    <name type="common">Alteromonas colwelliana</name>
    <dbReference type="NCBI Taxonomy" id="23"/>
    <lineage>
        <taxon>Bacteria</taxon>
        <taxon>Pseudomonadati</taxon>
        <taxon>Pseudomonadota</taxon>
        <taxon>Gammaproteobacteria</taxon>
        <taxon>Alteromonadales</taxon>
        <taxon>Shewanellaceae</taxon>
        <taxon>Shewanella</taxon>
    </lineage>
</organism>
<gene>
    <name evidence="2" type="ORF">BEL05_20345</name>
</gene>
<evidence type="ECO:0000313" key="3">
    <source>
        <dbReference type="Proteomes" id="UP000095230"/>
    </source>
</evidence>
<comment type="caution">
    <text evidence="2">The sequence shown here is derived from an EMBL/GenBank/DDBJ whole genome shotgun (WGS) entry which is preliminary data.</text>
</comment>
<evidence type="ECO:0008006" key="4">
    <source>
        <dbReference type="Google" id="ProtNLM"/>
    </source>
</evidence>
<dbReference type="Proteomes" id="UP000095230">
    <property type="component" value="Unassembled WGS sequence"/>
</dbReference>
<name>A0A1E5IUB2_SHECO</name>
<proteinExistence type="predicted"/>
<sequence>MKLRNAFLVLSMCCVTSTALAGQQFYEARGDAMGGAGVAASNREGAAFINPALLAIHAPHYAGGVVMLPALGFDTSNVSNFTDKFDALQLSYDGLEAAIDSGDTTAIDTYRNALVGDLESLNGDNAYASFGLGLSVVLPTKRMPMAIFYKTYLDALSVAAIEQSDLDALNGLDPNNPPAVTDLDSQGAVVAGAVSDLGVALSFPLSIVNMPIAVGISPKMQRIDTYNYVVSANNYDADDFDDEKYRNNETAFNLDVGVAMQPMDGLTVGLSGRNLISQKVDTVESLGRQFTYRIDALYTAGVAYDWSNFSVTTDVDLNSHKRFDGIDSTQYWRVGGEVKATDWLAVRLGYRHDLKDSTTDVYSVGTGFTFGQSFNLDFTGIVGSDDAIGGVIQTSYHF</sequence>